<sequence>MSATHRSPPSSRKRNRRPFEHHSGNYRNVDPAQPNALSKPWEWTPVTTYELPMSPIKPVFSVSNEQNPFSPLSELSRSNHARSPVQLHLNTNPNLTAIVSGSSSLSSPTSSMGKSVLGSPGMGSGAGVVVVKLPQGKKDGFWKRLVRFLTTGSSSRSDELVLGPINPPSPPDSVKEDKVQPHEWKQYGYWARPHLNNVFVDNEASSPKPISTPALQTLLNSLRTEHIAHPENWVPGTTHPSLPPKPTRWKTPKPGAPLPFPWEVQLNPLLKHHLWGESPLKWYISRDPDDVEYALAHGGNHIDTPCQPSDLAQPATYPFLTHMHMNAVAGDTAPCFPWPFTITNPKGIKVGDVLSGIFKAFTTPVTTDEINSWPIGRQRAADHAWRSRVQALDGDYRQWGMQVPAELTRILRCDAMGGVMWFRGIEPSVNGGGWMITLGTH</sequence>
<dbReference type="AlphaFoldDB" id="A0A409VKN2"/>
<gene>
    <name evidence="3" type="ORF">CVT24_008684</name>
</gene>
<organism evidence="3 4">
    <name type="scientific">Panaeolus cyanescens</name>
    <dbReference type="NCBI Taxonomy" id="181874"/>
    <lineage>
        <taxon>Eukaryota</taxon>
        <taxon>Fungi</taxon>
        <taxon>Dikarya</taxon>
        <taxon>Basidiomycota</taxon>
        <taxon>Agaricomycotina</taxon>
        <taxon>Agaricomycetes</taxon>
        <taxon>Agaricomycetidae</taxon>
        <taxon>Agaricales</taxon>
        <taxon>Agaricineae</taxon>
        <taxon>Galeropsidaceae</taxon>
        <taxon>Panaeolus</taxon>
    </lineage>
</organism>
<comment type="caution">
    <text evidence="3">The sequence shown here is derived from an EMBL/GenBank/DDBJ whole genome shotgun (WGS) entry which is preliminary data.</text>
</comment>
<dbReference type="OrthoDB" id="3202436at2759"/>
<dbReference type="Proteomes" id="UP000284842">
    <property type="component" value="Unassembled WGS sequence"/>
</dbReference>
<reference evidence="3 4" key="1">
    <citation type="journal article" date="2018" name="Evol. Lett.">
        <title>Horizontal gene cluster transfer increased hallucinogenic mushroom diversity.</title>
        <authorList>
            <person name="Reynolds H.T."/>
            <person name="Vijayakumar V."/>
            <person name="Gluck-Thaler E."/>
            <person name="Korotkin H.B."/>
            <person name="Matheny P.B."/>
            <person name="Slot J.C."/>
        </authorList>
    </citation>
    <scope>NUCLEOTIDE SEQUENCE [LARGE SCALE GENOMIC DNA]</scope>
    <source>
        <strain evidence="3 4">2629</strain>
    </source>
</reference>
<feature type="domain" description="DUF6699" evidence="2">
    <location>
        <begin position="280"/>
        <end position="428"/>
    </location>
</feature>
<keyword evidence="4" id="KW-1185">Reference proteome</keyword>
<proteinExistence type="predicted"/>
<evidence type="ECO:0000313" key="4">
    <source>
        <dbReference type="Proteomes" id="UP000284842"/>
    </source>
</evidence>
<name>A0A409VKN2_9AGAR</name>
<dbReference type="Pfam" id="PF20415">
    <property type="entry name" value="DUF6699"/>
    <property type="match status" value="1"/>
</dbReference>
<dbReference type="InterPro" id="IPR046522">
    <property type="entry name" value="DUF6699"/>
</dbReference>
<protein>
    <recommendedName>
        <fullName evidence="2">DUF6699 domain-containing protein</fullName>
    </recommendedName>
</protein>
<evidence type="ECO:0000313" key="3">
    <source>
        <dbReference type="EMBL" id="PPQ66825.1"/>
    </source>
</evidence>
<evidence type="ECO:0000259" key="2">
    <source>
        <dbReference type="Pfam" id="PF20415"/>
    </source>
</evidence>
<dbReference type="InParanoid" id="A0A409VKN2"/>
<feature type="compositionally biased region" description="Low complexity" evidence="1">
    <location>
        <begin position="1"/>
        <end position="10"/>
    </location>
</feature>
<feature type="region of interest" description="Disordered" evidence="1">
    <location>
        <begin position="1"/>
        <end position="39"/>
    </location>
</feature>
<accession>A0A409VKN2</accession>
<feature type="region of interest" description="Disordered" evidence="1">
    <location>
        <begin position="156"/>
        <end position="178"/>
    </location>
</feature>
<dbReference type="EMBL" id="NHTK01006033">
    <property type="protein sequence ID" value="PPQ66825.1"/>
    <property type="molecule type" value="Genomic_DNA"/>
</dbReference>
<evidence type="ECO:0000256" key="1">
    <source>
        <dbReference type="SAM" id="MobiDB-lite"/>
    </source>
</evidence>
<dbReference type="STRING" id="181874.A0A409VKN2"/>